<dbReference type="Proteomes" id="UP001186944">
    <property type="component" value="Unassembled WGS sequence"/>
</dbReference>
<dbReference type="PRINTS" id="PR00258">
    <property type="entry name" value="SPERACTRCPTR"/>
</dbReference>
<dbReference type="PROSITE" id="PS50287">
    <property type="entry name" value="SRCR_2"/>
    <property type="match status" value="2"/>
</dbReference>
<dbReference type="AlphaFoldDB" id="A0AA88Y8K7"/>
<dbReference type="GO" id="GO:0042813">
    <property type="term" value="F:Wnt receptor activity"/>
    <property type="evidence" value="ECO:0007669"/>
    <property type="project" value="TreeGrafter"/>
</dbReference>
<dbReference type="InterPro" id="IPR001190">
    <property type="entry name" value="SRCR"/>
</dbReference>
<proteinExistence type="predicted"/>
<evidence type="ECO:0000313" key="7">
    <source>
        <dbReference type="EMBL" id="KAK3099902.1"/>
    </source>
</evidence>
<dbReference type="GO" id="GO:0017147">
    <property type="term" value="F:Wnt-protein binding"/>
    <property type="evidence" value="ECO:0007669"/>
    <property type="project" value="TreeGrafter"/>
</dbReference>
<keyword evidence="3" id="KW-0325">Glycoprotein</keyword>
<feature type="disulfide bond" evidence="4">
    <location>
        <begin position="506"/>
        <end position="516"/>
    </location>
</feature>
<dbReference type="InterPro" id="IPR011042">
    <property type="entry name" value="6-blade_b-propeller_TolB-like"/>
</dbReference>
<evidence type="ECO:0000256" key="2">
    <source>
        <dbReference type="ARBA" id="ARBA00023157"/>
    </source>
</evidence>
<dbReference type="InterPro" id="IPR036772">
    <property type="entry name" value="SRCR-like_dom_sf"/>
</dbReference>
<evidence type="ECO:0000256" key="3">
    <source>
        <dbReference type="ARBA" id="ARBA00023180"/>
    </source>
</evidence>
<feature type="domain" description="SRCR" evidence="6">
    <location>
        <begin position="40"/>
        <end position="152"/>
    </location>
</feature>
<dbReference type="FunFam" id="3.10.250.10:FF:000011">
    <property type="entry name" value="Scavenger receptor class A member 5"/>
    <property type="match status" value="1"/>
</dbReference>
<dbReference type="InterPro" id="IPR032485">
    <property type="entry name" value="LRP1-like_beta_prop"/>
</dbReference>
<dbReference type="Gene3D" id="3.10.250.10">
    <property type="entry name" value="SRCR-like domain"/>
    <property type="match status" value="2"/>
</dbReference>
<dbReference type="Pfam" id="PF16472">
    <property type="entry name" value="DUF5050"/>
    <property type="match status" value="1"/>
</dbReference>
<keyword evidence="8" id="KW-1185">Reference proteome</keyword>
<dbReference type="SUPFAM" id="SSF56487">
    <property type="entry name" value="SRCR-like"/>
    <property type="match status" value="2"/>
</dbReference>
<dbReference type="FunFam" id="2.120.10.30:FF:000132">
    <property type="entry name" value="Uncharacterized protein"/>
    <property type="match status" value="2"/>
</dbReference>
<accession>A0AA88Y8K7</accession>
<keyword evidence="2 4" id="KW-1015">Disulfide bond</keyword>
<dbReference type="InterPro" id="IPR050778">
    <property type="entry name" value="Cueball_EGF_LRP_Nidogen"/>
</dbReference>
<reference evidence="7" key="1">
    <citation type="submission" date="2019-08" db="EMBL/GenBank/DDBJ databases">
        <title>The improved chromosome-level genome for the pearl oyster Pinctada fucata martensii using PacBio sequencing and Hi-C.</title>
        <authorList>
            <person name="Zheng Z."/>
        </authorList>
    </citation>
    <scope>NUCLEOTIDE SEQUENCE</scope>
    <source>
        <strain evidence="7">ZZ-2019</strain>
        <tissue evidence="7">Adductor muscle</tissue>
    </source>
</reference>
<dbReference type="Pfam" id="PF00530">
    <property type="entry name" value="SRCR"/>
    <property type="match status" value="2"/>
</dbReference>
<feature type="repeat" description="LDL-receptor class B" evidence="5">
    <location>
        <begin position="244"/>
        <end position="286"/>
    </location>
</feature>
<protein>
    <recommendedName>
        <fullName evidence="6">SRCR domain-containing protein</fullName>
    </recommendedName>
</protein>
<evidence type="ECO:0000256" key="1">
    <source>
        <dbReference type="ARBA" id="ARBA00022729"/>
    </source>
</evidence>
<comment type="caution">
    <text evidence="4">Lacks conserved residue(s) required for the propagation of feature annotation.</text>
</comment>
<feature type="repeat" description="LDL-receptor class B" evidence="5">
    <location>
        <begin position="676"/>
        <end position="719"/>
    </location>
</feature>
<name>A0AA88Y8K7_PINIB</name>
<feature type="repeat" description="LDL-receptor class B" evidence="5">
    <location>
        <begin position="287"/>
        <end position="330"/>
    </location>
</feature>
<sequence>RQTTGCNQCCNSDNCNNRLCNATTPSTPLPTTSPNQVTYVRLVGGRNAYEGRVEVFHNNVWGTICDDGWSGKEAYVICNMLGYSRQVYLLLCAHGVGATKGTLFGGAPPLARIWMDEVNCTTGDETNIDQCQYNGWGVHDCSHGEDAGVICNPASSEDNIIFLVDNGILVRMDLNTHNFVPIPISDIHRPVAMDYDPTEGRIYFLDYTLKQIDSVHYSGIDVRELKQMDDNADLERIAVDPTNRILFFTDRGNDIIGSINLDGTGYKVVINTNLDEPRDIVVDPRNRNIYWTDWGSSPKIEKSSYDGSNRQTIVGSALKWPNGIALDFDENRLYFTDGGVNEISSVQLDGRNRKLIHSDPNTQFFALSIYKQYLYYTDWTTSTVMRVNKDGTGNTAIGPRSFRKLLDIRVHKYGYGLPGLTTSSPIVVDQGHIFVRLVGRGGHNEGTVQVYINGEWGAICDDSWDSKDAGVVCNMLGYPRANSVAVAESKYGTDQSVLIFLDDVNCTGSEDHIASCTRPENWGVHNCRHNEDAGVRCNFQADQLKDFILSADSLSHELYRMDVETGSYSAIPQVQLRNPIAVDYDPVQHKMYYTDVGLHVIKSTNLDGTAETFIKNLTISSIPDGMNLDVTNRLIFYSDAGSDIIAKMSMDGSNEQTIVNSNLDQPRAIALDETNRIVYWTDWGSNPKIERANYDGTGRSVIADSNLKFPNGLVYDPSTNSLFFCDAGTNMIEQINTDGSGRKTLFTDIGAHFFGVDVDSQYVYFSDWNKDGIMRIAKDGSGEAPIGPPTFGRLNGVALHHNSGQSR</sequence>
<evidence type="ECO:0000313" key="8">
    <source>
        <dbReference type="Proteomes" id="UP001186944"/>
    </source>
</evidence>
<dbReference type="FunFam" id="3.10.250.10:FF:000001">
    <property type="entry name" value="Lysyl oxidase 4 isoform X1"/>
    <property type="match status" value="1"/>
</dbReference>
<dbReference type="PROSITE" id="PS51120">
    <property type="entry name" value="LDLRB"/>
    <property type="match status" value="4"/>
</dbReference>
<evidence type="ECO:0000256" key="4">
    <source>
        <dbReference type="PROSITE-ProRule" id="PRU00196"/>
    </source>
</evidence>
<keyword evidence="1" id="KW-0732">Signal</keyword>
<dbReference type="InterPro" id="IPR000033">
    <property type="entry name" value="LDLR_classB_rpt"/>
</dbReference>
<evidence type="ECO:0000256" key="5">
    <source>
        <dbReference type="PROSITE-ProRule" id="PRU00461"/>
    </source>
</evidence>
<dbReference type="SUPFAM" id="SSF63825">
    <property type="entry name" value="YWTD domain"/>
    <property type="match status" value="2"/>
</dbReference>
<dbReference type="EMBL" id="VSWD01000006">
    <property type="protein sequence ID" value="KAK3099902.1"/>
    <property type="molecule type" value="Genomic_DNA"/>
</dbReference>
<comment type="caution">
    <text evidence="7">The sequence shown here is derived from an EMBL/GenBank/DDBJ whole genome shotgun (WGS) entry which is preliminary data.</text>
</comment>
<evidence type="ECO:0000259" key="6">
    <source>
        <dbReference type="PROSITE" id="PS50287"/>
    </source>
</evidence>
<feature type="non-terminal residue" evidence="7">
    <location>
        <position position="1"/>
    </location>
</feature>
<dbReference type="SMART" id="SM00202">
    <property type="entry name" value="SR"/>
    <property type="match status" value="2"/>
</dbReference>
<dbReference type="PANTHER" id="PTHR46513">
    <property type="entry name" value="VITELLOGENIN RECEPTOR-LIKE PROTEIN-RELATED-RELATED"/>
    <property type="match status" value="1"/>
</dbReference>
<dbReference type="PROSITE" id="PS00420">
    <property type="entry name" value="SRCR_1"/>
    <property type="match status" value="2"/>
</dbReference>
<organism evidence="7 8">
    <name type="scientific">Pinctada imbricata</name>
    <name type="common">Atlantic pearl-oyster</name>
    <name type="synonym">Pinctada martensii</name>
    <dbReference type="NCBI Taxonomy" id="66713"/>
    <lineage>
        <taxon>Eukaryota</taxon>
        <taxon>Metazoa</taxon>
        <taxon>Spiralia</taxon>
        <taxon>Lophotrochozoa</taxon>
        <taxon>Mollusca</taxon>
        <taxon>Bivalvia</taxon>
        <taxon>Autobranchia</taxon>
        <taxon>Pteriomorphia</taxon>
        <taxon>Pterioida</taxon>
        <taxon>Pterioidea</taxon>
        <taxon>Pteriidae</taxon>
        <taxon>Pinctada</taxon>
    </lineage>
</organism>
<gene>
    <name evidence="7" type="ORF">FSP39_011500</name>
</gene>
<dbReference type="GO" id="GO:0060070">
    <property type="term" value="P:canonical Wnt signaling pathway"/>
    <property type="evidence" value="ECO:0007669"/>
    <property type="project" value="TreeGrafter"/>
</dbReference>
<dbReference type="SMART" id="SM00135">
    <property type="entry name" value="LY"/>
    <property type="match status" value="10"/>
</dbReference>
<dbReference type="GO" id="GO:0005886">
    <property type="term" value="C:plasma membrane"/>
    <property type="evidence" value="ECO:0007669"/>
    <property type="project" value="TreeGrafter"/>
</dbReference>
<dbReference type="PANTHER" id="PTHR46513:SF13">
    <property type="entry name" value="EGF-LIKE DOMAIN-CONTAINING PROTEIN"/>
    <property type="match status" value="1"/>
</dbReference>
<dbReference type="Pfam" id="PF00058">
    <property type="entry name" value="Ldl_recept_b"/>
    <property type="match status" value="3"/>
</dbReference>
<feature type="repeat" description="LDL-receptor class B" evidence="5">
    <location>
        <begin position="633"/>
        <end position="675"/>
    </location>
</feature>
<feature type="domain" description="SRCR" evidence="6">
    <location>
        <begin position="435"/>
        <end position="538"/>
    </location>
</feature>
<dbReference type="Gene3D" id="2.120.10.30">
    <property type="entry name" value="TolB, C-terminal domain"/>
    <property type="match status" value="2"/>
</dbReference>